<dbReference type="GO" id="GO:0015833">
    <property type="term" value="P:peptide transport"/>
    <property type="evidence" value="ECO:0007669"/>
    <property type="project" value="TreeGrafter"/>
</dbReference>
<dbReference type="PIRSF" id="PIRSF002741">
    <property type="entry name" value="MppA"/>
    <property type="match status" value="1"/>
</dbReference>
<dbReference type="Pfam" id="PF00496">
    <property type="entry name" value="SBP_bac_5"/>
    <property type="match status" value="1"/>
</dbReference>
<dbReference type="KEGG" id="bhy:BHWA1_01522"/>
<dbReference type="InterPro" id="IPR000914">
    <property type="entry name" value="SBP_5_dom"/>
</dbReference>
<dbReference type="FunFam" id="3.10.105.10:FF:000001">
    <property type="entry name" value="Oligopeptide ABC transporter, oligopeptide-binding protein"/>
    <property type="match status" value="1"/>
</dbReference>
<dbReference type="AlphaFoldDB" id="A0A3B6V949"/>
<dbReference type="GO" id="GO:0030288">
    <property type="term" value="C:outer membrane-bounded periplasmic space"/>
    <property type="evidence" value="ECO:0007669"/>
    <property type="project" value="UniProtKB-ARBA"/>
</dbReference>
<dbReference type="InterPro" id="IPR023765">
    <property type="entry name" value="SBP_5_CS"/>
</dbReference>
<dbReference type="Gene3D" id="3.90.76.10">
    <property type="entry name" value="Dipeptide-binding Protein, Domain 1"/>
    <property type="match status" value="1"/>
</dbReference>
<dbReference type="PANTHER" id="PTHR30290">
    <property type="entry name" value="PERIPLASMIC BINDING COMPONENT OF ABC TRANSPORTER"/>
    <property type="match status" value="1"/>
</dbReference>
<dbReference type="GO" id="GO:1904680">
    <property type="term" value="F:peptide transmembrane transporter activity"/>
    <property type="evidence" value="ECO:0007669"/>
    <property type="project" value="TreeGrafter"/>
</dbReference>
<dbReference type="STRING" id="565034.BHWA1_01522"/>
<dbReference type="CDD" id="cd08504">
    <property type="entry name" value="PBP2_OppA"/>
    <property type="match status" value="1"/>
</dbReference>
<reference evidence="6 7" key="1">
    <citation type="journal article" date="2009" name="PLoS ONE">
        <title>Genome sequence of the pathogenic intestinal spirochete Brachyspira hyodysenteriae reveals adaptations to its lifestyle in the porcine large intestine.</title>
        <authorList>
            <person name="Bellgard M.I."/>
            <person name="Wanchanthuek P."/>
            <person name="La T."/>
            <person name="Ryan K."/>
            <person name="Moolhuijzen P."/>
            <person name="Albertyn Z."/>
            <person name="Shaban B."/>
            <person name="Motro Y."/>
            <person name="Dunn D.S."/>
            <person name="Schibeci D."/>
            <person name="Hunter A."/>
            <person name="Barrero R."/>
            <person name="Phillips N.D."/>
            <person name="Hampson D.J."/>
        </authorList>
    </citation>
    <scope>NUCLEOTIDE SEQUENCE [LARGE SCALE GENOMIC DNA]</scope>
    <source>
        <strain evidence="7">ATCC 49526 / WA1</strain>
    </source>
</reference>
<dbReference type="Proteomes" id="UP000001803">
    <property type="component" value="Chromosome"/>
</dbReference>
<protein>
    <submittedName>
        <fullName evidence="6">Extracellular solute-binding protein, family 5</fullName>
    </submittedName>
</protein>
<dbReference type="FunFam" id="3.90.76.10:FF:000001">
    <property type="entry name" value="Oligopeptide ABC transporter substrate-binding protein"/>
    <property type="match status" value="1"/>
</dbReference>
<dbReference type="PROSITE" id="PS01040">
    <property type="entry name" value="SBP_BACTERIAL_5"/>
    <property type="match status" value="1"/>
</dbReference>
<dbReference type="PROSITE" id="PS51257">
    <property type="entry name" value="PROKAR_LIPOPROTEIN"/>
    <property type="match status" value="1"/>
</dbReference>
<proteinExistence type="inferred from homology"/>
<comment type="subcellular location">
    <subcellularLocation>
        <location evidence="1">Cell envelope</location>
    </subcellularLocation>
</comment>
<sequence>MYKIYIFKFIHRGCIMKKISIVFLMMFLIIISCGKKSETNTESISSISINLGPEPKTMDPTLNSINVVSSYILHAFEGLTKIDSNNNVRPGMAETWDISDDGLVYTFHIRKNAKWSDGKPVTAHDFEYSWKRAVDPKTAAEYSYMMEIVKNAKEINAGNMDYNSLGVRAIDDYTLEVQLENPAIYFIDFIASTVVFMPVRKDIIEQYGDQWTLTPETYIGNGPYKMKERVIDEKIVFDINTNYYDADKQVAKQINFVLMSDPNTAIAGIRGGTIDFSALEPPSAEIEKLNNEGYIVANNAIGTYYIELNITNKAFEDKRVRQALSLAIDRNYLVKNVTKGGQVPAGAFVPTEVRGLNSTFRKENKEYIDVNDYENNVKKAKELMAEAGYPDGANYPVIELKVSPGIYVLVGEALQQMWKENLNVNVSLVQEEFPITLQTLVEKDYQMARMGWTGDYNDPMTMLDVMTSGGGVNHTGFTNKEYDDNLLTAKQTEDNNIRMSAMAKAENILMEEMPIIPLYYRADSFMKNPKLDGVVLNPLGRHKFNYSYIK</sequence>
<feature type="domain" description="Solute-binding protein family 5" evidence="5">
    <location>
        <begin position="88"/>
        <end position="472"/>
    </location>
</feature>
<keyword evidence="7" id="KW-1185">Reference proteome</keyword>
<comment type="similarity">
    <text evidence="2">Belongs to the bacterial solute-binding protein 5 family.</text>
</comment>
<evidence type="ECO:0000256" key="4">
    <source>
        <dbReference type="ARBA" id="ARBA00022729"/>
    </source>
</evidence>
<evidence type="ECO:0000256" key="3">
    <source>
        <dbReference type="ARBA" id="ARBA00022448"/>
    </source>
</evidence>
<keyword evidence="4" id="KW-0732">Signal</keyword>
<dbReference type="Gene3D" id="3.10.105.10">
    <property type="entry name" value="Dipeptide-binding Protein, Domain 3"/>
    <property type="match status" value="1"/>
</dbReference>
<dbReference type="InterPro" id="IPR030678">
    <property type="entry name" value="Peptide/Ni-bd"/>
</dbReference>
<accession>A0A3B6V949</accession>
<dbReference type="SUPFAM" id="SSF53850">
    <property type="entry name" value="Periplasmic binding protein-like II"/>
    <property type="match status" value="1"/>
</dbReference>
<organism evidence="6 7">
    <name type="scientific">Brachyspira hyodysenteriae (strain ATCC 49526 / WA1)</name>
    <dbReference type="NCBI Taxonomy" id="565034"/>
    <lineage>
        <taxon>Bacteria</taxon>
        <taxon>Pseudomonadati</taxon>
        <taxon>Spirochaetota</taxon>
        <taxon>Spirochaetia</taxon>
        <taxon>Brachyspirales</taxon>
        <taxon>Brachyspiraceae</taxon>
        <taxon>Brachyspira</taxon>
    </lineage>
</organism>
<dbReference type="GO" id="GO:0043190">
    <property type="term" value="C:ATP-binding cassette (ABC) transporter complex"/>
    <property type="evidence" value="ECO:0007669"/>
    <property type="project" value="InterPro"/>
</dbReference>
<evidence type="ECO:0000259" key="5">
    <source>
        <dbReference type="Pfam" id="PF00496"/>
    </source>
</evidence>
<evidence type="ECO:0000256" key="2">
    <source>
        <dbReference type="ARBA" id="ARBA00005695"/>
    </source>
</evidence>
<dbReference type="PANTHER" id="PTHR30290:SF10">
    <property type="entry name" value="PERIPLASMIC OLIGOPEPTIDE-BINDING PROTEIN-RELATED"/>
    <property type="match status" value="1"/>
</dbReference>
<gene>
    <name evidence="6" type="ordered locus">BHWA1_01522</name>
</gene>
<name>A0A3B6V949_BRAHW</name>
<dbReference type="InterPro" id="IPR039424">
    <property type="entry name" value="SBP_5"/>
</dbReference>
<dbReference type="Gene3D" id="3.40.190.10">
    <property type="entry name" value="Periplasmic binding protein-like II"/>
    <property type="match status" value="1"/>
</dbReference>
<evidence type="ECO:0000313" key="7">
    <source>
        <dbReference type="Proteomes" id="UP000001803"/>
    </source>
</evidence>
<evidence type="ECO:0000313" key="6">
    <source>
        <dbReference type="EMBL" id="ACN83992.1"/>
    </source>
</evidence>
<keyword evidence="3" id="KW-0813">Transport</keyword>
<dbReference type="EMBL" id="CP001357">
    <property type="protein sequence ID" value="ACN83992.1"/>
    <property type="molecule type" value="Genomic_DNA"/>
</dbReference>
<evidence type="ECO:0000256" key="1">
    <source>
        <dbReference type="ARBA" id="ARBA00004196"/>
    </source>
</evidence>